<dbReference type="InterPro" id="IPR029058">
    <property type="entry name" value="AB_hydrolase_fold"/>
</dbReference>
<dbReference type="GO" id="GO:0016787">
    <property type="term" value="F:hydrolase activity"/>
    <property type="evidence" value="ECO:0007669"/>
    <property type="project" value="UniProtKB-KW"/>
</dbReference>
<evidence type="ECO:0000256" key="1">
    <source>
        <dbReference type="ARBA" id="ARBA00022801"/>
    </source>
</evidence>
<feature type="domain" description="Alpha/beta hydrolase fold-3" evidence="2">
    <location>
        <begin position="58"/>
        <end position="304"/>
    </location>
</feature>
<keyword evidence="1" id="KW-0378">Hydrolase</keyword>
<evidence type="ECO:0000313" key="4">
    <source>
        <dbReference type="Proteomes" id="UP000799772"/>
    </source>
</evidence>
<accession>A0A9P4IIW8</accession>
<dbReference type="InterPro" id="IPR050300">
    <property type="entry name" value="GDXG_lipolytic_enzyme"/>
</dbReference>
<dbReference type="Proteomes" id="UP000799772">
    <property type="component" value="Unassembled WGS sequence"/>
</dbReference>
<proteinExistence type="predicted"/>
<dbReference type="EMBL" id="ML978122">
    <property type="protein sequence ID" value="KAF2102471.1"/>
    <property type="molecule type" value="Genomic_DNA"/>
</dbReference>
<dbReference type="AlphaFoldDB" id="A0A9P4IIW8"/>
<keyword evidence="4" id="KW-1185">Reference proteome</keyword>
<evidence type="ECO:0000259" key="2">
    <source>
        <dbReference type="Pfam" id="PF07859"/>
    </source>
</evidence>
<dbReference type="Pfam" id="PF07859">
    <property type="entry name" value="Abhydrolase_3"/>
    <property type="match status" value="1"/>
</dbReference>
<dbReference type="OrthoDB" id="433474at2759"/>
<sequence length="335" mass="37657">MSFAGNYIPKLKAPKRAKPAFVRSISTAPQGSKPIELFFYTPPDYADRKKTGRKYPVVVDFHGGGFCLGHATDDRHWARVVMEEVGAVVVGVGYRLAPEHPFPGPVDDCIDAILWLSAHATEYSLDMSQTVLSGFSAGANLAITAPLRFEFFTKMHDQMLSVPSQASDLSRWPSTQALIENSHLEELNICSIVAWYPIVDWTASRSEKRRMSRMPKKTLPKVFTDLFDYSYLPPPDVHGYHCSPYTSPALAPDYMLNEGLPSNIQLWLCEWDMLLAEGEKFGHRLRSLGKNVSETMIPEVPHGFDQSANPLRDQAKIDDLYRQACQGIRDVLKQH</sequence>
<name>A0A9P4IIW8_9PEZI</name>
<dbReference type="InterPro" id="IPR013094">
    <property type="entry name" value="AB_hydrolase_3"/>
</dbReference>
<protein>
    <submittedName>
        <fullName evidence="3">Catalytic protein</fullName>
    </submittedName>
</protein>
<dbReference type="PANTHER" id="PTHR48081:SF8">
    <property type="entry name" value="ALPHA_BETA HYDROLASE FOLD-3 DOMAIN-CONTAINING PROTEIN-RELATED"/>
    <property type="match status" value="1"/>
</dbReference>
<dbReference type="SUPFAM" id="SSF53474">
    <property type="entry name" value="alpha/beta-Hydrolases"/>
    <property type="match status" value="1"/>
</dbReference>
<organism evidence="3 4">
    <name type="scientific">Rhizodiscina lignyota</name>
    <dbReference type="NCBI Taxonomy" id="1504668"/>
    <lineage>
        <taxon>Eukaryota</taxon>
        <taxon>Fungi</taxon>
        <taxon>Dikarya</taxon>
        <taxon>Ascomycota</taxon>
        <taxon>Pezizomycotina</taxon>
        <taxon>Dothideomycetes</taxon>
        <taxon>Pleosporomycetidae</taxon>
        <taxon>Aulographales</taxon>
        <taxon>Rhizodiscinaceae</taxon>
        <taxon>Rhizodiscina</taxon>
    </lineage>
</organism>
<comment type="caution">
    <text evidence="3">The sequence shown here is derived from an EMBL/GenBank/DDBJ whole genome shotgun (WGS) entry which is preliminary data.</text>
</comment>
<reference evidence="3" key="1">
    <citation type="journal article" date="2020" name="Stud. Mycol.">
        <title>101 Dothideomycetes genomes: a test case for predicting lifestyles and emergence of pathogens.</title>
        <authorList>
            <person name="Haridas S."/>
            <person name="Albert R."/>
            <person name="Binder M."/>
            <person name="Bloem J."/>
            <person name="Labutti K."/>
            <person name="Salamov A."/>
            <person name="Andreopoulos B."/>
            <person name="Baker S."/>
            <person name="Barry K."/>
            <person name="Bills G."/>
            <person name="Bluhm B."/>
            <person name="Cannon C."/>
            <person name="Castanera R."/>
            <person name="Culley D."/>
            <person name="Daum C."/>
            <person name="Ezra D."/>
            <person name="Gonzalez J."/>
            <person name="Henrissat B."/>
            <person name="Kuo A."/>
            <person name="Liang C."/>
            <person name="Lipzen A."/>
            <person name="Lutzoni F."/>
            <person name="Magnuson J."/>
            <person name="Mondo S."/>
            <person name="Nolan M."/>
            <person name="Ohm R."/>
            <person name="Pangilinan J."/>
            <person name="Park H.-J."/>
            <person name="Ramirez L."/>
            <person name="Alfaro M."/>
            <person name="Sun H."/>
            <person name="Tritt A."/>
            <person name="Yoshinaga Y."/>
            <person name="Zwiers L.-H."/>
            <person name="Turgeon B."/>
            <person name="Goodwin S."/>
            <person name="Spatafora J."/>
            <person name="Crous P."/>
            <person name="Grigoriev I."/>
        </authorList>
    </citation>
    <scope>NUCLEOTIDE SEQUENCE</scope>
    <source>
        <strain evidence="3">CBS 133067</strain>
    </source>
</reference>
<evidence type="ECO:0000313" key="3">
    <source>
        <dbReference type="EMBL" id="KAF2102471.1"/>
    </source>
</evidence>
<dbReference type="Gene3D" id="3.40.50.1820">
    <property type="entry name" value="alpha/beta hydrolase"/>
    <property type="match status" value="1"/>
</dbReference>
<gene>
    <name evidence="3" type="ORF">NA57DRAFT_32788</name>
</gene>
<dbReference type="PANTHER" id="PTHR48081">
    <property type="entry name" value="AB HYDROLASE SUPERFAMILY PROTEIN C4A8.06C"/>
    <property type="match status" value="1"/>
</dbReference>